<evidence type="ECO:0000256" key="3">
    <source>
        <dbReference type="SAM" id="MobiDB-lite"/>
    </source>
</evidence>
<feature type="domain" description="SMP" evidence="4">
    <location>
        <begin position="290"/>
        <end position="329"/>
    </location>
</feature>
<evidence type="ECO:0000313" key="6">
    <source>
        <dbReference type="Proteomes" id="UP001314170"/>
    </source>
</evidence>
<evidence type="ECO:0000313" key="5">
    <source>
        <dbReference type="EMBL" id="CAK7346564.1"/>
    </source>
</evidence>
<keyword evidence="2" id="KW-0677">Repeat</keyword>
<sequence>MINPNQASTDPKPAYNKNKTLQIQNLIRSDQNPLPVRSKDHKTPSPNSSVHSPVFLLVERQRLTNVFRVGLEYWALRHGLPTHMNPTFALSPVAINKPRTMKVHPTPKKRNMTTTQYDAASPTYIPKAKKLKRLPHVFARVLELPFHSNTDVLVQETPDRFRIVANSESITVRDDYQAHVVEIFPGVTKIVVIRETDSDDHDLSVDVLDNQTWRFRLPATVRLDMASTRCIRGQLIVTIPKALNFEDFAGRQEVEDNAFDEHDTSPTLSDPQALGAGWSEEGFNKSPKLPIVPEDAAVMQVAENQVLGETPRGGHASVMQSAARLNVRAGLLDRDEGSDVVGDQGMVVPEKNVVGDRVITESIGGQAVATYIEPRVPMTPLGLAPDQDAITIGEALEATALSAAGNKPVDHSDAAAIQAAEVRATGLYEVLSGGIGTLAQSAGESNPRARRNEDKTTLSDVLTDASMKLASDRIASREDAEGMIEAEVRNKPNKRTTPGGVATSVAAAARLDQNTRI</sequence>
<feature type="domain" description="SMP" evidence="4">
    <location>
        <begin position="456"/>
        <end position="512"/>
    </location>
</feature>
<feature type="region of interest" description="Disordered" evidence="3">
    <location>
        <begin position="29"/>
        <end position="50"/>
    </location>
</feature>
<evidence type="ECO:0000256" key="1">
    <source>
        <dbReference type="ARBA" id="ARBA00010733"/>
    </source>
</evidence>
<dbReference type="EMBL" id="CAWUPB010001173">
    <property type="protein sequence ID" value="CAK7346564.1"/>
    <property type="molecule type" value="Genomic_DNA"/>
</dbReference>
<dbReference type="InterPro" id="IPR007011">
    <property type="entry name" value="LEA_SMP_dom"/>
</dbReference>
<dbReference type="PANTHER" id="PTHR31174:SF31">
    <property type="entry name" value="LATE EMBRYOGENESIS ABUNDANT PROTEIN 3"/>
    <property type="match status" value="1"/>
</dbReference>
<accession>A0AAV1S9I3</accession>
<dbReference type="InterPro" id="IPR042971">
    <property type="entry name" value="LEA_SMP"/>
</dbReference>
<dbReference type="PANTHER" id="PTHR31174">
    <property type="entry name" value="SEED MATURATION FAMILY PROTEIN"/>
    <property type="match status" value="1"/>
</dbReference>
<comment type="similarity">
    <text evidence="1">Belongs to the LEA type SMP family.</text>
</comment>
<feature type="domain" description="SMP" evidence="4">
    <location>
        <begin position="390"/>
        <end position="448"/>
    </location>
</feature>
<keyword evidence="6" id="KW-1185">Reference proteome</keyword>
<organism evidence="5 6">
    <name type="scientific">Dovyalis caffra</name>
    <dbReference type="NCBI Taxonomy" id="77055"/>
    <lineage>
        <taxon>Eukaryota</taxon>
        <taxon>Viridiplantae</taxon>
        <taxon>Streptophyta</taxon>
        <taxon>Embryophyta</taxon>
        <taxon>Tracheophyta</taxon>
        <taxon>Spermatophyta</taxon>
        <taxon>Magnoliopsida</taxon>
        <taxon>eudicotyledons</taxon>
        <taxon>Gunneridae</taxon>
        <taxon>Pentapetalae</taxon>
        <taxon>rosids</taxon>
        <taxon>fabids</taxon>
        <taxon>Malpighiales</taxon>
        <taxon>Salicaceae</taxon>
        <taxon>Flacourtieae</taxon>
        <taxon>Dovyalis</taxon>
    </lineage>
</organism>
<comment type="caution">
    <text evidence="5">The sequence shown here is derived from an EMBL/GenBank/DDBJ whole genome shotgun (WGS) entry which is preliminary data.</text>
</comment>
<evidence type="ECO:0000256" key="2">
    <source>
        <dbReference type="ARBA" id="ARBA00022737"/>
    </source>
</evidence>
<dbReference type="Pfam" id="PF04927">
    <property type="entry name" value="SMP"/>
    <property type="match status" value="3"/>
</dbReference>
<dbReference type="Proteomes" id="UP001314170">
    <property type="component" value="Unassembled WGS sequence"/>
</dbReference>
<proteinExistence type="inferred from homology"/>
<gene>
    <name evidence="5" type="ORF">DCAF_LOCUS19241</name>
</gene>
<protein>
    <recommendedName>
        <fullName evidence="4">SMP domain-containing protein</fullName>
    </recommendedName>
</protein>
<dbReference type="AlphaFoldDB" id="A0AAV1S9I3"/>
<evidence type="ECO:0000259" key="4">
    <source>
        <dbReference type="Pfam" id="PF04927"/>
    </source>
</evidence>
<reference evidence="5 6" key="1">
    <citation type="submission" date="2024-01" db="EMBL/GenBank/DDBJ databases">
        <authorList>
            <person name="Waweru B."/>
        </authorList>
    </citation>
    <scope>NUCLEOTIDE SEQUENCE [LARGE SCALE GENOMIC DNA]</scope>
</reference>
<name>A0AAV1S9I3_9ROSI</name>